<gene>
    <name evidence="1" type="ORF">ACJ73_00067</name>
</gene>
<evidence type="ECO:0000313" key="2">
    <source>
        <dbReference type="Proteomes" id="UP000242791"/>
    </source>
</evidence>
<evidence type="ECO:0000313" key="1">
    <source>
        <dbReference type="EMBL" id="OJD28540.1"/>
    </source>
</evidence>
<dbReference type="PANTHER" id="PTHR37535:SF4">
    <property type="entry name" value="FLUG DOMAIN-CONTAINING PROTEIN"/>
    <property type="match status" value="1"/>
</dbReference>
<reference evidence="1 2" key="1">
    <citation type="submission" date="2015-08" db="EMBL/GenBank/DDBJ databases">
        <title>Emmonsia species relationships and genome sequence.</title>
        <authorList>
            <person name="Cuomo C.A."/>
            <person name="Schwartz I.S."/>
            <person name="Kenyon C."/>
            <person name="De Hoog G.S."/>
            <person name="Govender N.P."/>
            <person name="Botha A."/>
            <person name="Moreno L."/>
            <person name="De Vries M."/>
            <person name="Munoz J.F."/>
            <person name="Stielow J.B."/>
        </authorList>
    </citation>
    <scope>NUCLEOTIDE SEQUENCE [LARGE SCALE GENOMIC DNA]</scope>
    <source>
        <strain evidence="1 2">EI222</strain>
    </source>
</reference>
<name>A0A1J9RKT9_9EURO</name>
<accession>A0A1J9RKT9</accession>
<comment type="caution">
    <text evidence="1">The sequence shown here is derived from an EMBL/GenBank/DDBJ whole genome shotgun (WGS) entry which is preliminary data.</text>
</comment>
<dbReference type="VEuPathDB" id="FungiDB:ACJ73_00067"/>
<dbReference type="Proteomes" id="UP000242791">
    <property type="component" value="Unassembled WGS sequence"/>
</dbReference>
<dbReference type="Pfam" id="PF11917">
    <property type="entry name" value="DUF3435"/>
    <property type="match status" value="1"/>
</dbReference>
<sequence length="699" mass="80485">MAVQHFRFVEGKSAKRSRRRLKMEQPQLTPEDYHSRDAARVARFLVTGKKYADATTKAVDRVQRFWDRFCAFMGVDSNSYLTACAGENFRRYADWRLSQFSVTKQSTIWVEWKFLRLLYKRVAGKKLDEIVGEQVSEFVLGPLTDEYNLDLSIKCKPTLSVEDLLSVLHYHWCLDTSAVPHERYTVQLPLLMLITAYTSSRPGALIESGCVRGSNDALRYRDVVLRVIPNPEEPGRHVLVMEVTLMFMKGKRNKSQPTTYIFHERDDNLALCPISHFLALALADRAFEAQGINSPEDIFRIEVPSYRNSLQLRWRSGMLDIPVFRRTVHTAHGVRISPDCALPYDAFNQYLQRLGRNAGLEEPLTPYCIRRGTANAVDDVATTAERNQVLGHSRADIFERYYLSQKVKRDVQSAYLGCPARESVIRAVGMMSLTRDPRVPKELTDEQKAAIEHDPHLAELNRQKQDLVSDMRYQYGSVPKAQGTDLHAQHGKLERTIQSERRFLRKRARDNIREEFFAKIDTIEIEHQLLGLSLADDLKVEDPIVQFTCVERARLARSLFRSLASSADEEHKPHRHRMQVIRDWTALCSLQGIPYKQRDSRCELVGLKEEPSPIDGDMTPTVCPATQCLFCLGNEQRASNSRPYSFSRPDKLRRHVYNCHLRYLASDACFLCPHPACLENLWGITHFRDHAALIHKMYL</sequence>
<evidence type="ECO:0008006" key="3">
    <source>
        <dbReference type="Google" id="ProtNLM"/>
    </source>
</evidence>
<dbReference type="PANTHER" id="PTHR37535">
    <property type="entry name" value="FLUG DOMAIN PROTEIN"/>
    <property type="match status" value="1"/>
</dbReference>
<protein>
    <recommendedName>
        <fullName evidence="3">C2H2-type domain-containing protein</fullName>
    </recommendedName>
</protein>
<dbReference type="AlphaFoldDB" id="A0A1J9RKT9"/>
<organism evidence="1 2">
    <name type="scientific">Blastomyces percursus</name>
    <dbReference type="NCBI Taxonomy" id="1658174"/>
    <lineage>
        <taxon>Eukaryota</taxon>
        <taxon>Fungi</taxon>
        <taxon>Dikarya</taxon>
        <taxon>Ascomycota</taxon>
        <taxon>Pezizomycotina</taxon>
        <taxon>Eurotiomycetes</taxon>
        <taxon>Eurotiomycetidae</taxon>
        <taxon>Onygenales</taxon>
        <taxon>Ajellomycetaceae</taxon>
        <taxon>Blastomyces</taxon>
    </lineage>
</organism>
<dbReference type="OrthoDB" id="4183762at2759"/>
<dbReference type="EMBL" id="LGTZ01000003">
    <property type="protein sequence ID" value="OJD28540.1"/>
    <property type="molecule type" value="Genomic_DNA"/>
</dbReference>
<dbReference type="InterPro" id="IPR021842">
    <property type="entry name" value="DUF3435"/>
</dbReference>
<proteinExistence type="predicted"/>
<keyword evidence="2" id="KW-1185">Reference proteome</keyword>
<dbReference type="STRING" id="1658174.A0A1J9RKT9"/>